<reference evidence="1 2" key="1">
    <citation type="submission" date="2024-04" db="EMBL/GenBank/DDBJ databases">
        <title>Draft genome sequence of Sessilibacter corallicola NBRC 116591.</title>
        <authorList>
            <person name="Miyakawa T."/>
            <person name="Kusuya Y."/>
            <person name="Miura T."/>
        </authorList>
    </citation>
    <scope>NUCLEOTIDE SEQUENCE [LARGE SCALE GENOMIC DNA]</scope>
    <source>
        <strain evidence="1 2">KU-00831-HH</strain>
    </source>
</reference>
<organism evidence="1 2">
    <name type="scientific">Sessilibacter corallicola</name>
    <dbReference type="NCBI Taxonomy" id="2904075"/>
    <lineage>
        <taxon>Bacteria</taxon>
        <taxon>Pseudomonadati</taxon>
        <taxon>Pseudomonadota</taxon>
        <taxon>Gammaproteobacteria</taxon>
        <taxon>Cellvibrionales</taxon>
        <taxon>Cellvibrionaceae</taxon>
        <taxon>Sessilibacter</taxon>
    </lineage>
</organism>
<dbReference type="Proteomes" id="UP001465153">
    <property type="component" value="Unassembled WGS sequence"/>
</dbReference>
<name>A0ABQ0A684_9GAMM</name>
<protein>
    <submittedName>
        <fullName evidence="1">Uncharacterized protein</fullName>
    </submittedName>
</protein>
<dbReference type="RefSeq" id="WP_353301881.1">
    <property type="nucleotide sequence ID" value="NZ_BAABWN010000003.1"/>
</dbReference>
<sequence length="290" mass="32668">MQLNSCRAELEIIDSSIESKSVNDFYPVVFKRIVDDGCADSIFYFSHTDDKKFPWPTSDFESIQVDAKKVLVNYSHSFSCSEDDSFLYIKSLTNHRSLEFLLELIFCQKVSVIIASVDSFLLLADFTHQKGVNLSSISSVRALMIDGFSISDAMIKNLKSIWGLDLVCSVDLTVDTDSSLNQQSSRELNLDRCAFTNVQIEQAILKGVTHVLSYHLMVCKNNTVIIRMEIDSEKIADKKQFIKSVETNVYKELGVRATVIISGGLNQGFYQGVESTWQSARVTDARKYSL</sequence>
<keyword evidence="2" id="KW-1185">Reference proteome</keyword>
<evidence type="ECO:0000313" key="2">
    <source>
        <dbReference type="Proteomes" id="UP001465153"/>
    </source>
</evidence>
<comment type="caution">
    <text evidence="1">The sequence shown here is derived from an EMBL/GenBank/DDBJ whole genome shotgun (WGS) entry which is preliminary data.</text>
</comment>
<accession>A0ABQ0A684</accession>
<evidence type="ECO:0000313" key="1">
    <source>
        <dbReference type="EMBL" id="GAA6167161.1"/>
    </source>
</evidence>
<proteinExistence type="predicted"/>
<dbReference type="EMBL" id="BAABWN010000003">
    <property type="protein sequence ID" value="GAA6167161.1"/>
    <property type="molecule type" value="Genomic_DNA"/>
</dbReference>
<gene>
    <name evidence="1" type="ORF">NBRC116591_09710</name>
</gene>